<keyword evidence="1" id="KW-1133">Transmembrane helix</keyword>
<feature type="transmembrane region" description="Helical" evidence="1">
    <location>
        <begin position="113"/>
        <end position="129"/>
    </location>
</feature>
<feature type="transmembrane region" description="Helical" evidence="1">
    <location>
        <begin position="176"/>
        <end position="203"/>
    </location>
</feature>
<feature type="transmembrane region" description="Helical" evidence="1">
    <location>
        <begin position="70"/>
        <end position="92"/>
    </location>
</feature>
<organism evidence="2 3">
    <name type="scientific">Dermatophilus congolensis</name>
    <dbReference type="NCBI Taxonomy" id="1863"/>
    <lineage>
        <taxon>Bacteria</taxon>
        <taxon>Bacillati</taxon>
        <taxon>Actinomycetota</taxon>
        <taxon>Actinomycetes</taxon>
        <taxon>Micrococcales</taxon>
        <taxon>Dermatophilaceae</taxon>
        <taxon>Dermatophilus</taxon>
    </lineage>
</organism>
<gene>
    <name evidence="2" type="ORF">NCTC7915_01698</name>
</gene>
<evidence type="ECO:0000313" key="2">
    <source>
        <dbReference type="EMBL" id="STD11961.1"/>
    </source>
</evidence>
<reference evidence="2 3" key="1">
    <citation type="submission" date="2018-06" db="EMBL/GenBank/DDBJ databases">
        <authorList>
            <consortium name="Pathogen Informatics"/>
            <person name="Doyle S."/>
        </authorList>
    </citation>
    <scope>NUCLEOTIDE SEQUENCE [LARGE SCALE GENOMIC DNA]</scope>
    <source>
        <strain evidence="2 3">NCTC7915</strain>
    </source>
</reference>
<feature type="transmembrane region" description="Helical" evidence="1">
    <location>
        <begin position="30"/>
        <end position="50"/>
    </location>
</feature>
<feature type="transmembrane region" description="Helical" evidence="1">
    <location>
        <begin position="390"/>
        <end position="410"/>
    </location>
</feature>
<proteinExistence type="predicted"/>
<comment type="caution">
    <text evidence="2">The sequence shown here is derived from an EMBL/GenBank/DDBJ whole genome shotgun (WGS) entry which is preliminary data.</text>
</comment>
<protein>
    <submittedName>
        <fullName evidence="2">Uncharacterized protein</fullName>
    </submittedName>
</protein>
<keyword evidence="1" id="KW-0812">Transmembrane</keyword>
<dbReference type="RefSeq" id="WP_115031237.1">
    <property type="nucleotide sequence ID" value="NZ_UFYA01000001.1"/>
</dbReference>
<keyword evidence="1" id="KW-0472">Membrane</keyword>
<sequence length="425" mass="45701">MTSTTPDTRHTRQHTTKPHHRYTWITLDRVPLLALAALLILSLAGAEIYLNSGLVIPDTPFRPVWASYDRATAIALVTAALIGLLGAATIPLKHPIPLTWRTTTHTPTTRSTALWFTIAASGVTLGLIAKGQYLLWAPAYLTFEAPPPIISLASVIAPVALIAAGIVSTRHPWTGALLAIAMATILFSGATRLFAGSAVLFLIGRLLGGIRVHVWAWFLGGTSAAIALPIPLLLRNQLTHGLIPYTEATISHLSEPGYLSTVISTIAENVGFTVPLLVHVAAERGITIDDILIELNPAPASIAGWDRIVTSMRVHYYIPYSMLGEFASFGALALTVAVFVWGTLLRLCIQLVADPDCGLSLLFLAAQLGLSLISVLYITQYNTRNVNRVVTMMIALALAFYLAKAFLAHFRSSELQPPDAPALTT</sequence>
<evidence type="ECO:0000256" key="1">
    <source>
        <dbReference type="SAM" id="Phobius"/>
    </source>
</evidence>
<feature type="transmembrane region" description="Helical" evidence="1">
    <location>
        <begin position="329"/>
        <end position="353"/>
    </location>
</feature>
<feature type="transmembrane region" description="Helical" evidence="1">
    <location>
        <begin position="215"/>
        <end position="234"/>
    </location>
</feature>
<dbReference type="AlphaFoldDB" id="A0AA46BP18"/>
<evidence type="ECO:0000313" key="3">
    <source>
        <dbReference type="Proteomes" id="UP000254118"/>
    </source>
</evidence>
<dbReference type="Proteomes" id="UP000254118">
    <property type="component" value="Unassembled WGS sequence"/>
</dbReference>
<dbReference type="EMBL" id="UFYA01000001">
    <property type="protein sequence ID" value="STD11961.1"/>
    <property type="molecule type" value="Genomic_DNA"/>
</dbReference>
<feature type="transmembrane region" description="Helical" evidence="1">
    <location>
        <begin position="359"/>
        <end position="378"/>
    </location>
</feature>
<accession>A0AA46BP18</accession>
<feature type="transmembrane region" description="Helical" evidence="1">
    <location>
        <begin position="149"/>
        <end position="169"/>
    </location>
</feature>
<name>A0AA46BP18_9MICO</name>